<evidence type="ECO:0000256" key="1">
    <source>
        <dbReference type="SAM" id="MobiDB-lite"/>
    </source>
</evidence>
<dbReference type="PANTHER" id="PTHR47723">
    <property type="entry name" value="OS05G0353850 PROTEIN"/>
    <property type="match status" value="1"/>
</dbReference>
<feature type="region of interest" description="Disordered" evidence="1">
    <location>
        <begin position="97"/>
        <end position="133"/>
    </location>
</feature>
<dbReference type="Gene3D" id="3.30.420.10">
    <property type="entry name" value="Ribonuclease H-like superfamily/Ribonuclease H"/>
    <property type="match status" value="1"/>
</dbReference>
<dbReference type="GO" id="GO:0003676">
    <property type="term" value="F:nucleic acid binding"/>
    <property type="evidence" value="ECO:0007669"/>
    <property type="project" value="InterPro"/>
</dbReference>
<organism evidence="3 4">
    <name type="scientific">Cannabis sativa</name>
    <name type="common">Hemp</name>
    <name type="synonym">Marijuana</name>
    <dbReference type="NCBI Taxonomy" id="3483"/>
    <lineage>
        <taxon>Eukaryota</taxon>
        <taxon>Viridiplantae</taxon>
        <taxon>Streptophyta</taxon>
        <taxon>Embryophyta</taxon>
        <taxon>Tracheophyta</taxon>
        <taxon>Spermatophyta</taxon>
        <taxon>Magnoliopsida</taxon>
        <taxon>eudicotyledons</taxon>
        <taxon>Gunneridae</taxon>
        <taxon>Pentapetalae</taxon>
        <taxon>rosids</taxon>
        <taxon>fabids</taxon>
        <taxon>Rosales</taxon>
        <taxon>Cannabaceae</taxon>
        <taxon>Cannabis</taxon>
    </lineage>
</organism>
<dbReference type="InterPro" id="IPR044730">
    <property type="entry name" value="RNase_H-like_dom_plant"/>
</dbReference>
<feature type="compositionally biased region" description="Low complexity" evidence="1">
    <location>
        <begin position="113"/>
        <end position="132"/>
    </location>
</feature>
<dbReference type="InterPro" id="IPR002156">
    <property type="entry name" value="RNaseH_domain"/>
</dbReference>
<dbReference type="SUPFAM" id="SSF53098">
    <property type="entry name" value="Ribonuclease H-like"/>
    <property type="match status" value="1"/>
</dbReference>
<dbReference type="Proteomes" id="UP000525078">
    <property type="component" value="Unassembled WGS sequence"/>
</dbReference>
<dbReference type="CDD" id="cd06222">
    <property type="entry name" value="RNase_H_like"/>
    <property type="match status" value="1"/>
</dbReference>
<evidence type="ECO:0000313" key="4">
    <source>
        <dbReference type="Proteomes" id="UP000525078"/>
    </source>
</evidence>
<evidence type="ECO:0000313" key="3">
    <source>
        <dbReference type="EMBL" id="KAF4392746.1"/>
    </source>
</evidence>
<dbReference type="GO" id="GO:0004523">
    <property type="term" value="F:RNA-DNA hybrid ribonuclease activity"/>
    <property type="evidence" value="ECO:0007669"/>
    <property type="project" value="InterPro"/>
</dbReference>
<gene>
    <name evidence="3" type="ORF">F8388_010769</name>
</gene>
<feature type="compositionally biased region" description="Pro residues" evidence="1">
    <location>
        <begin position="103"/>
        <end position="112"/>
    </location>
</feature>
<proteinExistence type="predicted"/>
<dbReference type="EMBL" id="JAATIP010000016">
    <property type="protein sequence ID" value="KAF4392746.1"/>
    <property type="molecule type" value="Genomic_DNA"/>
</dbReference>
<reference evidence="3 4" key="1">
    <citation type="journal article" date="2020" name="bioRxiv">
        <title>Sequence and annotation of 42 cannabis genomes reveals extensive copy number variation in cannabinoid synthesis and pathogen resistance genes.</title>
        <authorList>
            <person name="Mckernan K.J."/>
            <person name="Helbert Y."/>
            <person name="Kane L.T."/>
            <person name="Ebling H."/>
            <person name="Zhang L."/>
            <person name="Liu B."/>
            <person name="Eaton Z."/>
            <person name="Mclaughlin S."/>
            <person name="Kingan S."/>
            <person name="Baybayan P."/>
            <person name="Concepcion G."/>
            <person name="Jordan M."/>
            <person name="Riva A."/>
            <person name="Barbazuk W."/>
            <person name="Harkins T."/>
        </authorList>
    </citation>
    <scope>NUCLEOTIDE SEQUENCE [LARGE SCALE GENOMIC DNA]</scope>
    <source>
        <strain evidence="4">cv. Jamaican Lion 4</strain>
        <tissue evidence="3">Leaf</tissue>
    </source>
</reference>
<feature type="domain" description="RNase H type-1" evidence="2">
    <location>
        <begin position="363"/>
        <end position="455"/>
    </location>
</feature>
<dbReference type="AlphaFoldDB" id="A0A7J6HBP8"/>
<dbReference type="InterPro" id="IPR012337">
    <property type="entry name" value="RNaseH-like_sf"/>
</dbReference>
<dbReference type="PANTHER" id="PTHR47723:SF19">
    <property type="entry name" value="POLYNUCLEOTIDYL TRANSFERASE, RIBONUCLEASE H-LIKE SUPERFAMILY PROTEIN"/>
    <property type="match status" value="1"/>
</dbReference>
<evidence type="ECO:0000259" key="2">
    <source>
        <dbReference type="Pfam" id="PF13456"/>
    </source>
</evidence>
<accession>A0A7J6HBP8</accession>
<dbReference type="InterPro" id="IPR036397">
    <property type="entry name" value="RNaseH_sf"/>
</dbReference>
<dbReference type="Pfam" id="PF13456">
    <property type="entry name" value="RVT_3"/>
    <property type="match status" value="1"/>
</dbReference>
<comment type="caution">
    <text evidence="3">The sequence shown here is derived from an EMBL/GenBank/DDBJ whole genome shotgun (WGS) entry which is preliminary data.</text>
</comment>
<protein>
    <recommendedName>
        <fullName evidence="2">RNase H type-1 domain-containing protein</fullName>
    </recommendedName>
</protein>
<dbReference type="InterPro" id="IPR053151">
    <property type="entry name" value="RNase_H-like"/>
</dbReference>
<name>A0A7J6HBP8_CANSA</name>
<sequence length="456" mass="50522">MFATQVSSSSSSNFQSSDESLNFFSHPSPCRGGSALKAIDSHPSSHYQLRSESSTLLTIWGQACQSINASLADLSRSFSGALHLTDTENTIHSLAEHVDPNEGLPPAPPHFPQQPSTPGSRSSSSPSSSQLQAPLMISTSQTQLESLPVANIADIPTPWLLLWAIMMLHLAALPRKRTNQQVRVVSRDNWLRLALQPNGPRLTWTNNGQGNRNTLERLDWAVENSIWHFHHPNSGLNHLDFNSGLNHLDFFGSGHRSIQILFDQIQHSHIHKKKYKKFLFENVWLSEPRWNNVLLEAWSSNVLSDDPSSSLLSKQSTCAKFLSNWKNKAFFASQKQHKTPSQHTTDCDVMTWEPPPISSLKLNVDGAISSRWSKTGGGALVRDSMGKVIAARASSRAGQMQPKAAEGWALLEGLRWCSDNGINIHHVEVDCKNLVTDLKSNEDILSSYGAIIHAIR</sequence>